<keyword evidence="4" id="KW-1185">Reference proteome</keyword>
<evidence type="ECO:0000313" key="3">
    <source>
        <dbReference type="EMBL" id="KAF8469393.1"/>
    </source>
</evidence>
<dbReference type="AlphaFoldDB" id="A0A9P5MQK0"/>
<sequence>MSASAAPVVLSNIHLVGREVWAPPITSPQAGTVWSSGSNVTVTWNTSSRPTQVSNPIGSVILGYILPDGTGGENLDVDHPLAKGFQLDDGQVTFTVPNVASKSNYIVALIGDSGNISPQFTINGS</sequence>
<dbReference type="InterPro" id="IPR018466">
    <property type="entry name" value="Kre9/Knh1-like_N"/>
</dbReference>
<evidence type="ECO:0000313" key="4">
    <source>
        <dbReference type="Proteomes" id="UP000759537"/>
    </source>
</evidence>
<protein>
    <recommendedName>
        <fullName evidence="2">Yeast cell wall synthesis Kre9/Knh1-like N-terminal domain-containing protein</fullName>
    </recommendedName>
</protein>
<dbReference type="Proteomes" id="UP000759537">
    <property type="component" value="Unassembled WGS sequence"/>
</dbReference>
<evidence type="ECO:0000259" key="2">
    <source>
        <dbReference type="Pfam" id="PF10342"/>
    </source>
</evidence>
<dbReference type="OrthoDB" id="2339190at2759"/>
<proteinExistence type="predicted"/>
<dbReference type="EMBL" id="WHVB01000028">
    <property type="protein sequence ID" value="KAF8469393.1"/>
    <property type="molecule type" value="Genomic_DNA"/>
</dbReference>
<name>A0A9P5MQK0_9AGAM</name>
<dbReference type="Pfam" id="PF10342">
    <property type="entry name" value="Kre9_KNH"/>
    <property type="match status" value="1"/>
</dbReference>
<evidence type="ECO:0000256" key="1">
    <source>
        <dbReference type="ARBA" id="ARBA00022729"/>
    </source>
</evidence>
<gene>
    <name evidence="3" type="ORF">DFH94DRAFT_637990</name>
</gene>
<reference evidence="3" key="1">
    <citation type="submission" date="2019-10" db="EMBL/GenBank/DDBJ databases">
        <authorList>
            <consortium name="DOE Joint Genome Institute"/>
            <person name="Kuo A."/>
            <person name="Miyauchi S."/>
            <person name="Kiss E."/>
            <person name="Drula E."/>
            <person name="Kohler A."/>
            <person name="Sanchez-Garcia M."/>
            <person name="Andreopoulos B."/>
            <person name="Barry K.W."/>
            <person name="Bonito G."/>
            <person name="Buee M."/>
            <person name="Carver A."/>
            <person name="Chen C."/>
            <person name="Cichocki N."/>
            <person name="Clum A."/>
            <person name="Culley D."/>
            <person name="Crous P.W."/>
            <person name="Fauchery L."/>
            <person name="Girlanda M."/>
            <person name="Hayes R."/>
            <person name="Keri Z."/>
            <person name="LaButti K."/>
            <person name="Lipzen A."/>
            <person name="Lombard V."/>
            <person name="Magnuson J."/>
            <person name="Maillard F."/>
            <person name="Morin E."/>
            <person name="Murat C."/>
            <person name="Nolan M."/>
            <person name="Ohm R."/>
            <person name="Pangilinan J."/>
            <person name="Pereira M."/>
            <person name="Perotto S."/>
            <person name="Peter M."/>
            <person name="Riley R."/>
            <person name="Sitrit Y."/>
            <person name="Stielow B."/>
            <person name="Szollosi G."/>
            <person name="Zifcakova L."/>
            <person name="Stursova M."/>
            <person name="Spatafora J.W."/>
            <person name="Tedersoo L."/>
            <person name="Vaario L.-M."/>
            <person name="Yamada A."/>
            <person name="Yan M."/>
            <person name="Wang P."/>
            <person name="Xu J."/>
            <person name="Bruns T."/>
            <person name="Baldrian P."/>
            <person name="Vilgalys R."/>
            <person name="Henrissat B."/>
            <person name="Grigoriev I.V."/>
            <person name="Hibbett D."/>
            <person name="Nagy L.G."/>
            <person name="Martin F.M."/>
        </authorList>
    </citation>
    <scope>NUCLEOTIDE SEQUENCE</scope>
    <source>
        <strain evidence="3">Prilba</strain>
    </source>
</reference>
<organism evidence="3 4">
    <name type="scientific">Russula ochroleuca</name>
    <dbReference type="NCBI Taxonomy" id="152965"/>
    <lineage>
        <taxon>Eukaryota</taxon>
        <taxon>Fungi</taxon>
        <taxon>Dikarya</taxon>
        <taxon>Basidiomycota</taxon>
        <taxon>Agaricomycotina</taxon>
        <taxon>Agaricomycetes</taxon>
        <taxon>Russulales</taxon>
        <taxon>Russulaceae</taxon>
        <taxon>Russula</taxon>
    </lineage>
</organism>
<accession>A0A9P5MQK0</accession>
<comment type="caution">
    <text evidence="3">The sequence shown here is derived from an EMBL/GenBank/DDBJ whole genome shotgun (WGS) entry which is preliminary data.</text>
</comment>
<keyword evidence="1" id="KW-0732">Signal</keyword>
<feature type="domain" description="Yeast cell wall synthesis Kre9/Knh1-like N-terminal" evidence="2">
    <location>
        <begin position="27"/>
        <end position="122"/>
    </location>
</feature>
<reference evidence="3" key="2">
    <citation type="journal article" date="2020" name="Nat. Commun.">
        <title>Large-scale genome sequencing of mycorrhizal fungi provides insights into the early evolution of symbiotic traits.</title>
        <authorList>
            <person name="Miyauchi S."/>
            <person name="Kiss E."/>
            <person name="Kuo A."/>
            <person name="Drula E."/>
            <person name="Kohler A."/>
            <person name="Sanchez-Garcia M."/>
            <person name="Morin E."/>
            <person name="Andreopoulos B."/>
            <person name="Barry K.W."/>
            <person name="Bonito G."/>
            <person name="Buee M."/>
            <person name="Carver A."/>
            <person name="Chen C."/>
            <person name="Cichocki N."/>
            <person name="Clum A."/>
            <person name="Culley D."/>
            <person name="Crous P.W."/>
            <person name="Fauchery L."/>
            <person name="Girlanda M."/>
            <person name="Hayes R.D."/>
            <person name="Keri Z."/>
            <person name="LaButti K."/>
            <person name="Lipzen A."/>
            <person name="Lombard V."/>
            <person name="Magnuson J."/>
            <person name="Maillard F."/>
            <person name="Murat C."/>
            <person name="Nolan M."/>
            <person name="Ohm R.A."/>
            <person name="Pangilinan J."/>
            <person name="Pereira M.F."/>
            <person name="Perotto S."/>
            <person name="Peter M."/>
            <person name="Pfister S."/>
            <person name="Riley R."/>
            <person name="Sitrit Y."/>
            <person name="Stielow J.B."/>
            <person name="Szollosi G."/>
            <person name="Zifcakova L."/>
            <person name="Stursova M."/>
            <person name="Spatafora J.W."/>
            <person name="Tedersoo L."/>
            <person name="Vaario L.M."/>
            <person name="Yamada A."/>
            <person name="Yan M."/>
            <person name="Wang P."/>
            <person name="Xu J."/>
            <person name="Bruns T."/>
            <person name="Baldrian P."/>
            <person name="Vilgalys R."/>
            <person name="Dunand C."/>
            <person name="Henrissat B."/>
            <person name="Grigoriev I.V."/>
            <person name="Hibbett D."/>
            <person name="Nagy L.G."/>
            <person name="Martin F.M."/>
        </authorList>
    </citation>
    <scope>NUCLEOTIDE SEQUENCE</scope>
    <source>
        <strain evidence="3">Prilba</strain>
    </source>
</reference>